<evidence type="ECO:0000256" key="8">
    <source>
        <dbReference type="PIRSR" id="PIRSR601088-3"/>
    </source>
</evidence>
<dbReference type="GO" id="GO:0046872">
    <property type="term" value="F:metal ion binding"/>
    <property type="evidence" value="ECO:0007669"/>
    <property type="project" value="UniProtKB-KW"/>
</dbReference>
<dbReference type="InterPro" id="IPR022616">
    <property type="entry name" value="Glyco_hydro_4_C"/>
</dbReference>
<sequence>MNTKKMILANIGSGSSYLPDIAEMLIERKDTMKVAEWRLMDIDEYRLRCTGRYVEKMFKEAGMETVITMTTDLKEAVKDCDFVITTIRPGMSDARNMDETIPFKYGLIGQETTAPGGMLMGFKTIPAMLEIAHTMEEVSKPDAYLINLANPSGMVGEALNRHSKVKYACLCNGPTVIRNAMKAIYGQEDPEDVFVEVIGLNHLIWCKVYVKGEDVTDEAFEKLLEWSAENIPALRREFVEPALEKFIGYIPMGPYLEFYYDFDTNFNDLQNYSGNHWESMLATVRKHVGDVCDDLVMPEHATRAECVKIIEKRTFELYDKLDPRAYQLALNTRGGKGYGEAGITLINALWNNTNEVFSPDVASMGCIQGFDPKCVCTTTSLVNAAGIHPMCFPKLPGHMMSKIYAAKEYEKLAVEAAVTGSYHAALEALVANPLVNSYYKAKGALNELLVAEKQWLPNFSEAIEALEKGEEPKN</sequence>
<feature type="binding site" evidence="8">
    <location>
        <position position="171"/>
    </location>
    <ligand>
        <name>Mn(2+)</name>
        <dbReference type="ChEBI" id="CHEBI:29035"/>
    </ligand>
</feature>
<dbReference type="GO" id="GO:0004553">
    <property type="term" value="F:hydrolase activity, hydrolyzing O-glycosyl compounds"/>
    <property type="evidence" value="ECO:0007669"/>
    <property type="project" value="InterPro"/>
</dbReference>
<dbReference type="GO" id="GO:0016616">
    <property type="term" value="F:oxidoreductase activity, acting on the CH-OH group of donors, NAD or NADP as acceptor"/>
    <property type="evidence" value="ECO:0007669"/>
    <property type="project" value="InterPro"/>
</dbReference>
<gene>
    <name evidence="12" type="ORF">IAB63_10440</name>
</gene>
<feature type="binding site" evidence="8">
    <location>
        <position position="202"/>
    </location>
    <ligand>
        <name>Mn(2+)</name>
        <dbReference type="ChEBI" id="CHEBI:29035"/>
    </ligand>
</feature>
<keyword evidence="5 8" id="KW-0464">Manganese</keyword>
<feature type="binding site" evidence="7">
    <location>
        <position position="95"/>
    </location>
    <ligand>
        <name>substrate</name>
    </ligand>
</feature>
<dbReference type="EMBL" id="DVLT01000067">
    <property type="protein sequence ID" value="HIU03657.1"/>
    <property type="molecule type" value="Genomic_DNA"/>
</dbReference>
<evidence type="ECO:0000256" key="5">
    <source>
        <dbReference type="ARBA" id="ARBA00023211"/>
    </source>
</evidence>
<name>A0A9D1HK51_9FIRM</name>
<comment type="caution">
    <text evidence="12">The sequence shown here is derived from an EMBL/GenBank/DDBJ whole genome shotgun (WGS) entry which is preliminary data.</text>
</comment>
<dbReference type="Pfam" id="PF02056">
    <property type="entry name" value="Glyco_hydro_4"/>
    <property type="match status" value="1"/>
</dbReference>
<feature type="binding site" evidence="7">
    <location>
        <position position="150"/>
    </location>
    <ligand>
        <name>substrate</name>
    </ligand>
</feature>
<proteinExistence type="inferred from homology"/>
<evidence type="ECO:0000256" key="9">
    <source>
        <dbReference type="PIRSR" id="PIRSR601088-4"/>
    </source>
</evidence>
<dbReference type="AlphaFoldDB" id="A0A9D1HK51"/>
<evidence type="ECO:0000256" key="1">
    <source>
        <dbReference type="ARBA" id="ARBA00010141"/>
    </source>
</evidence>
<evidence type="ECO:0000256" key="10">
    <source>
        <dbReference type="RuleBase" id="RU361152"/>
    </source>
</evidence>
<reference evidence="12" key="1">
    <citation type="submission" date="2020-10" db="EMBL/GenBank/DDBJ databases">
        <authorList>
            <person name="Gilroy R."/>
        </authorList>
    </citation>
    <scope>NUCLEOTIDE SEQUENCE</scope>
    <source>
        <strain evidence="12">CHK187-14744</strain>
    </source>
</reference>
<dbReference type="SUPFAM" id="SSF56327">
    <property type="entry name" value="LDH C-terminal domain-like"/>
    <property type="match status" value="1"/>
</dbReference>
<comment type="cofactor">
    <cofactor evidence="10">
        <name>NAD(+)</name>
        <dbReference type="ChEBI" id="CHEBI:57540"/>
    </cofactor>
    <text evidence="10">Binds 1 NAD(+) per subunit.</text>
</comment>
<evidence type="ECO:0000256" key="3">
    <source>
        <dbReference type="ARBA" id="ARBA00022801"/>
    </source>
</evidence>
<dbReference type="SUPFAM" id="SSF51735">
    <property type="entry name" value="NAD(P)-binding Rossmann-fold domains"/>
    <property type="match status" value="1"/>
</dbReference>
<evidence type="ECO:0000259" key="11">
    <source>
        <dbReference type="Pfam" id="PF11975"/>
    </source>
</evidence>
<keyword evidence="8" id="KW-0170">Cobalt</keyword>
<evidence type="ECO:0000256" key="6">
    <source>
        <dbReference type="ARBA" id="ARBA00023295"/>
    </source>
</evidence>
<keyword evidence="8" id="KW-0408">Iron</keyword>
<protein>
    <recommendedName>
        <fullName evidence="11">Glycosyl hydrolase family 4 C-terminal domain-containing protein</fullName>
    </recommendedName>
</protein>
<keyword evidence="4 10" id="KW-0520">NAD</keyword>
<reference evidence="12" key="2">
    <citation type="journal article" date="2021" name="PeerJ">
        <title>Extensive microbial diversity within the chicken gut microbiome revealed by metagenomics and culture.</title>
        <authorList>
            <person name="Gilroy R."/>
            <person name="Ravi A."/>
            <person name="Getino M."/>
            <person name="Pursley I."/>
            <person name="Horton D.L."/>
            <person name="Alikhan N.F."/>
            <person name="Baker D."/>
            <person name="Gharbi K."/>
            <person name="Hall N."/>
            <person name="Watson M."/>
            <person name="Adriaenssens E.M."/>
            <person name="Foster-Nyarko E."/>
            <person name="Jarju S."/>
            <person name="Secka A."/>
            <person name="Antonio M."/>
            <person name="Oren A."/>
            <person name="Chaudhuri R.R."/>
            <person name="La Ragione R."/>
            <person name="Hildebrand F."/>
            <person name="Pallen M.J."/>
        </authorList>
    </citation>
    <scope>NUCLEOTIDE SEQUENCE</scope>
    <source>
        <strain evidence="12">CHK187-14744</strain>
    </source>
</reference>
<dbReference type="InterPro" id="IPR036291">
    <property type="entry name" value="NAD(P)-bd_dom_sf"/>
</dbReference>
<dbReference type="InterPro" id="IPR001088">
    <property type="entry name" value="Glyco_hydro_4"/>
</dbReference>
<keyword evidence="8" id="KW-0533">Nickel</keyword>
<dbReference type="PANTHER" id="PTHR32092">
    <property type="entry name" value="6-PHOSPHO-BETA-GLUCOSIDASE-RELATED"/>
    <property type="match status" value="1"/>
</dbReference>
<evidence type="ECO:0000256" key="4">
    <source>
        <dbReference type="ARBA" id="ARBA00023027"/>
    </source>
</evidence>
<evidence type="ECO:0000313" key="13">
    <source>
        <dbReference type="Proteomes" id="UP000824164"/>
    </source>
</evidence>
<comment type="similarity">
    <text evidence="1 10">Belongs to the glycosyl hydrolase 4 family.</text>
</comment>
<dbReference type="Proteomes" id="UP000824164">
    <property type="component" value="Unassembled WGS sequence"/>
</dbReference>
<dbReference type="Pfam" id="PF11975">
    <property type="entry name" value="Glyco_hydro_4C"/>
    <property type="match status" value="1"/>
</dbReference>
<keyword evidence="2 8" id="KW-0479">Metal-binding</keyword>
<dbReference type="GO" id="GO:0005975">
    <property type="term" value="P:carbohydrate metabolic process"/>
    <property type="evidence" value="ECO:0007669"/>
    <property type="project" value="InterPro"/>
</dbReference>
<feature type="domain" description="Glycosyl hydrolase family 4 C-terminal" evidence="11">
    <location>
        <begin position="197"/>
        <end position="435"/>
    </location>
</feature>
<dbReference type="PRINTS" id="PR00732">
    <property type="entry name" value="GLHYDRLASE4"/>
</dbReference>
<organism evidence="12 13">
    <name type="scientific">Candidatus Onthocola gallistercoris</name>
    <dbReference type="NCBI Taxonomy" id="2840876"/>
    <lineage>
        <taxon>Bacteria</taxon>
        <taxon>Bacillati</taxon>
        <taxon>Bacillota</taxon>
        <taxon>Bacilli</taxon>
        <taxon>Candidatus Onthocola</taxon>
    </lineage>
</organism>
<evidence type="ECO:0000313" key="12">
    <source>
        <dbReference type="EMBL" id="HIU03657.1"/>
    </source>
</evidence>
<dbReference type="InterPro" id="IPR015955">
    <property type="entry name" value="Lactate_DH/Glyco_Ohase_4_C"/>
</dbReference>
<dbReference type="PANTHER" id="PTHR32092:SF5">
    <property type="entry name" value="6-PHOSPHO-BETA-GLUCOSIDASE"/>
    <property type="match status" value="1"/>
</dbReference>
<accession>A0A9D1HK51</accession>
<keyword evidence="3 10" id="KW-0378">Hydrolase</keyword>
<dbReference type="Gene3D" id="3.90.110.10">
    <property type="entry name" value="Lactate dehydrogenase/glycoside hydrolase, family 4, C-terminal"/>
    <property type="match status" value="1"/>
</dbReference>
<feature type="site" description="Increases basicity of active site Tyr" evidence="9">
    <location>
        <position position="111"/>
    </location>
</feature>
<dbReference type="Gene3D" id="3.40.50.720">
    <property type="entry name" value="NAD(P)-binding Rossmann-like Domain"/>
    <property type="match status" value="1"/>
</dbReference>
<evidence type="ECO:0000256" key="2">
    <source>
        <dbReference type="ARBA" id="ARBA00022723"/>
    </source>
</evidence>
<keyword evidence="6 10" id="KW-0326">Glycosidase</keyword>
<evidence type="ECO:0000256" key="7">
    <source>
        <dbReference type="PIRSR" id="PIRSR601088-2"/>
    </source>
</evidence>